<organism evidence="2 3">
    <name type="scientific">Iris pallida</name>
    <name type="common">Sweet iris</name>
    <dbReference type="NCBI Taxonomy" id="29817"/>
    <lineage>
        <taxon>Eukaryota</taxon>
        <taxon>Viridiplantae</taxon>
        <taxon>Streptophyta</taxon>
        <taxon>Embryophyta</taxon>
        <taxon>Tracheophyta</taxon>
        <taxon>Spermatophyta</taxon>
        <taxon>Magnoliopsida</taxon>
        <taxon>Liliopsida</taxon>
        <taxon>Asparagales</taxon>
        <taxon>Iridaceae</taxon>
        <taxon>Iridoideae</taxon>
        <taxon>Irideae</taxon>
        <taxon>Iris</taxon>
    </lineage>
</organism>
<keyword evidence="2" id="KW-0418">Kinase</keyword>
<protein>
    <submittedName>
        <fullName evidence="2">Proline-rich receptor-like protein kinase PERK8</fullName>
    </submittedName>
</protein>
<comment type="caution">
    <text evidence="2">The sequence shown here is derived from an EMBL/GenBank/DDBJ whole genome shotgun (WGS) entry which is preliminary data.</text>
</comment>
<dbReference type="GO" id="GO:0016301">
    <property type="term" value="F:kinase activity"/>
    <property type="evidence" value="ECO:0007669"/>
    <property type="project" value="UniProtKB-KW"/>
</dbReference>
<name>A0AAX6FL04_IRIPA</name>
<keyword evidence="2" id="KW-0675">Receptor</keyword>
<keyword evidence="3" id="KW-1185">Reference proteome</keyword>
<keyword evidence="2" id="KW-0808">Transferase</keyword>
<evidence type="ECO:0000256" key="1">
    <source>
        <dbReference type="SAM" id="MobiDB-lite"/>
    </source>
</evidence>
<dbReference type="AlphaFoldDB" id="A0AAX6FL04"/>
<accession>A0AAX6FL04</accession>
<dbReference type="Proteomes" id="UP001140949">
    <property type="component" value="Unassembled WGS sequence"/>
</dbReference>
<dbReference type="EMBL" id="JANAVB010027999">
    <property type="protein sequence ID" value="KAJ6817030.1"/>
    <property type="molecule type" value="Genomic_DNA"/>
</dbReference>
<feature type="region of interest" description="Disordered" evidence="1">
    <location>
        <begin position="26"/>
        <end position="116"/>
    </location>
</feature>
<reference evidence="2" key="1">
    <citation type="journal article" date="2023" name="GigaByte">
        <title>Genome assembly of the bearded iris, Iris pallida Lam.</title>
        <authorList>
            <person name="Bruccoleri R.E."/>
            <person name="Oakeley E.J."/>
            <person name="Faust A.M.E."/>
            <person name="Altorfer M."/>
            <person name="Dessus-Babus S."/>
            <person name="Burckhardt D."/>
            <person name="Oertli M."/>
            <person name="Naumann U."/>
            <person name="Petersen F."/>
            <person name="Wong J."/>
        </authorList>
    </citation>
    <scope>NUCLEOTIDE SEQUENCE</scope>
    <source>
        <strain evidence="2">GSM-AAB239-AS_SAM_17_03QT</strain>
    </source>
</reference>
<evidence type="ECO:0000313" key="2">
    <source>
        <dbReference type="EMBL" id="KAJ6817030.1"/>
    </source>
</evidence>
<gene>
    <name evidence="2" type="ORF">M6B38_414100</name>
</gene>
<evidence type="ECO:0000313" key="3">
    <source>
        <dbReference type="Proteomes" id="UP001140949"/>
    </source>
</evidence>
<sequence>MPGIRLLRLHGRSPLFLRFFCHLHERPESPPPPPGSGGPVCATSGAEAAHSPARPSARNPLQPRRNPVPATASTRRRRHSDSRPRPTGAPPQAHDRLYSVTIRRRSTRPSPLRPAPALRPRVTAVAPRLEHRSTSPHRPWLLDTSKLVGPSHHTRRHPRQDTLPLNCVCFVISCRCSS</sequence>
<reference evidence="2" key="2">
    <citation type="submission" date="2023-04" db="EMBL/GenBank/DDBJ databases">
        <authorList>
            <person name="Bruccoleri R.E."/>
            <person name="Oakeley E.J."/>
            <person name="Faust A.-M."/>
            <person name="Dessus-Babus S."/>
            <person name="Altorfer M."/>
            <person name="Burckhardt D."/>
            <person name="Oertli M."/>
            <person name="Naumann U."/>
            <person name="Petersen F."/>
            <person name="Wong J."/>
        </authorList>
    </citation>
    <scope>NUCLEOTIDE SEQUENCE</scope>
    <source>
        <strain evidence="2">GSM-AAB239-AS_SAM_17_03QT</strain>
        <tissue evidence="2">Leaf</tissue>
    </source>
</reference>
<proteinExistence type="predicted"/>